<name>A0A8S5QW40_9CAUD</name>
<evidence type="ECO:0000256" key="1">
    <source>
        <dbReference type="SAM" id="MobiDB-lite"/>
    </source>
</evidence>
<proteinExistence type="predicted"/>
<protein>
    <submittedName>
        <fullName evidence="2">Uncharacterized protein</fullName>
    </submittedName>
</protein>
<organism evidence="2">
    <name type="scientific">Myoviridae sp. ctB3C22</name>
    <dbReference type="NCBI Taxonomy" id="2826629"/>
    <lineage>
        <taxon>Viruses</taxon>
        <taxon>Duplodnaviria</taxon>
        <taxon>Heunggongvirae</taxon>
        <taxon>Uroviricota</taxon>
        <taxon>Caudoviricetes</taxon>
    </lineage>
</organism>
<feature type="region of interest" description="Disordered" evidence="1">
    <location>
        <begin position="38"/>
        <end position="67"/>
    </location>
</feature>
<dbReference type="EMBL" id="BK015746">
    <property type="protein sequence ID" value="DAE23083.1"/>
    <property type="molecule type" value="Genomic_DNA"/>
</dbReference>
<sequence>MIGWAKNLGITPDQALYDYSYKNLLLFSAATPQFDDEEDKWDSKIDANDPDNFRNESNDNEEFVKDY</sequence>
<evidence type="ECO:0000313" key="2">
    <source>
        <dbReference type="EMBL" id="DAE23083.1"/>
    </source>
</evidence>
<feature type="compositionally biased region" description="Basic and acidic residues" evidence="1">
    <location>
        <begin position="41"/>
        <end position="67"/>
    </location>
</feature>
<accession>A0A8S5QW40</accession>
<reference evidence="2" key="1">
    <citation type="journal article" date="2021" name="Proc. Natl. Acad. Sci. U.S.A.">
        <title>A Catalog of Tens of Thousands of Viruses from Human Metagenomes Reveals Hidden Associations with Chronic Diseases.</title>
        <authorList>
            <person name="Tisza M.J."/>
            <person name="Buck C.B."/>
        </authorList>
    </citation>
    <scope>NUCLEOTIDE SEQUENCE</scope>
    <source>
        <strain evidence="2">CtB3C22</strain>
    </source>
</reference>